<accession>A0A1F6B0A0</accession>
<feature type="transmembrane region" description="Helical" evidence="1">
    <location>
        <begin position="211"/>
        <end position="230"/>
    </location>
</feature>
<keyword evidence="1" id="KW-0472">Membrane</keyword>
<protein>
    <recommendedName>
        <fullName evidence="4">DUF2029 domain-containing protein</fullName>
    </recommendedName>
</protein>
<feature type="transmembrane region" description="Helical" evidence="1">
    <location>
        <begin position="61"/>
        <end position="79"/>
    </location>
</feature>
<feature type="transmembrane region" description="Helical" evidence="1">
    <location>
        <begin position="176"/>
        <end position="199"/>
    </location>
</feature>
<reference evidence="2 3" key="1">
    <citation type="journal article" date="2016" name="Nat. Commun.">
        <title>Thousands of microbial genomes shed light on interconnected biogeochemical processes in an aquifer system.</title>
        <authorList>
            <person name="Anantharaman K."/>
            <person name="Brown C.T."/>
            <person name="Hug L.A."/>
            <person name="Sharon I."/>
            <person name="Castelle C.J."/>
            <person name="Probst A.J."/>
            <person name="Thomas B.C."/>
            <person name="Singh A."/>
            <person name="Wilkins M.J."/>
            <person name="Karaoz U."/>
            <person name="Brodie E.L."/>
            <person name="Williams K.H."/>
            <person name="Hubbard S.S."/>
            <person name="Banfield J.F."/>
        </authorList>
    </citation>
    <scope>NUCLEOTIDE SEQUENCE [LARGE SCALE GENOMIC DNA]</scope>
</reference>
<dbReference type="EMBL" id="MFJZ01000032">
    <property type="protein sequence ID" value="OGG29987.1"/>
    <property type="molecule type" value="Genomic_DNA"/>
</dbReference>
<feature type="transmembrane region" description="Helical" evidence="1">
    <location>
        <begin position="91"/>
        <end position="110"/>
    </location>
</feature>
<feature type="transmembrane region" description="Helical" evidence="1">
    <location>
        <begin position="325"/>
        <end position="346"/>
    </location>
</feature>
<feature type="transmembrane region" description="Helical" evidence="1">
    <location>
        <begin position="9"/>
        <end position="28"/>
    </location>
</feature>
<sequence length="384" mass="43908">MKQRNTRESFVIGGWAFAIIFLFLYSYTQVDLSLTLSRVSAWQVIQKSFQFIGFYQRPLSTFLYVSIVSLLYVLYGATIKGALRGWLSRTWLWRIILSTTAILVFSYPAFSYDLFNYMFTAKTVLVYHKNPYAVVPLEFSGVDPWLSFLHWTHLPSAYTPLWIFMTLPAYILGFRMFLLTMFNIKLLVGISYIGAVWALERVMETFDPKNARVSVAVFALNPLVIVEGLVSGHNDMVMMALSMVSLLLFVKRKTWFSWIALVLSIAAKLMTVFLLPSVLFGWNRKIALFGMCLGLLLVMTQREVLPWYFLWIMPFVALFPDNGNIVLVAGGVSLGLLLRYAPFIYFGHWDAPVPLLKLWLTTIPIAVSLARVALVAFPRSRRSS</sequence>
<name>A0A1F6B0A0_9BACT</name>
<comment type="caution">
    <text evidence="2">The sequence shown here is derived from an EMBL/GenBank/DDBJ whole genome shotgun (WGS) entry which is preliminary data.</text>
</comment>
<dbReference type="Pfam" id="PF26314">
    <property type="entry name" value="MptA_B_family"/>
    <property type="match status" value="1"/>
</dbReference>
<feature type="transmembrane region" description="Helical" evidence="1">
    <location>
        <begin position="258"/>
        <end position="280"/>
    </location>
</feature>
<proteinExistence type="predicted"/>
<evidence type="ECO:0000313" key="3">
    <source>
        <dbReference type="Proteomes" id="UP000176409"/>
    </source>
</evidence>
<evidence type="ECO:0000256" key="1">
    <source>
        <dbReference type="SAM" id="Phobius"/>
    </source>
</evidence>
<feature type="transmembrane region" description="Helical" evidence="1">
    <location>
        <begin position="358"/>
        <end position="377"/>
    </location>
</feature>
<gene>
    <name evidence="2" type="ORF">A2973_05055</name>
</gene>
<evidence type="ECO:0000313" key="2">
    <source>
        <dbReference type="EMBL" id="OGG29987.1"/>
    </source>
</evidence>
<organism evidence="2 3">
    <name type="scientific">Candidatus Gottesmanbacteria bacterium RIFCSPLOWO2_01_FULL_49_10</name>
    <dbReference type="NCBI Taxonomy" id="1798396"/>
    <lineage>
        <taxon>Bacteria</taxon>
        <taxon>Candidatus Gottesmaniibacteriota</taxon>
    </lineage>
</organism>
<dbReference type="Proteomes" id="UP000176409">
    <property type="component" value="Unassembled WGS sequence"/>
</dbReference>
<keyword evidence="1" id="KW-0812">Transmembrane</keyword>
<dbReference type="AlphaFoldDB" id="A0A1F6B0A0"/>
<keyword evidence="1" id="KW-1133">Transmembrane helix</keyword>
<feature type="transmembrane region" description="Helical" evidence="1">
    <location>
        <begin position="286"/>
        <end position="313"/>
    </location>
</feature>
<evidence type="ECO:0008006" key="4">
    <source>
        <dbReference type="Google" id="ProtNLM"/>
    </source>
</evidence>
<dbReference type="STRING" id="1798396.A2973_05055"/>